<dbReference type="PANTHER" id="PTHR43135">
    <property type="entry name" value="ALPHA-D-RIBOSE 1-METHYLPHOSPHONATE 5-TRIPHOSPHATE DIPHOSPHATASE"/>
    <property type="match status" value="1"/>
</dbReference>
<evidence type="ECO:0000313" key="1">
    <source>
        <dbReference type="EMBL" id="HIQ68454.1"/>
    </source>
</evidence>
<dbReference type="SUPFAM" id="SSF51556">
    <property type="entry name" value="Metallo-dependent hydrolases"/>
    <property type="match status" value="1"/>
</dbReference>
<sequence>MRGNCHIHALLDGRDWRQAIDRHREKPDENYLHQMLRTYADLGYTYLRDGGDRWGVGAKARSLAPDYGITYRTPLAPLCKKGCYGGFIGLNYENLSQYRALVVKNREKGADFIKIMISGLMDFDRFGILMQKGPELGEIPELVHIAHEEGMAVMAHGNGADAVLAAAKAGVDSIEHGAYLNEEALHAMQESGTVWVPTLSTIGNLRGKGRFQEAAVEKILQSAMENVRYFLKIGGKIAPGDDAGAWAVPHGCQAEENLLYQAGATEAALQAGLMAIMEKF</sequence>
<proteinExistence type="predicted"/>
<dbReference type="InterPro" id="IPR032466">
    <property type="entry name" value="Metal_Hydrolase"/>
</dbReference>
<protein>
    <submittedName>
        <fullName evidence="1">Xaa-Pro dipeptidase</fullName>
    </submittedName>
</protein>
<evidence type="ECO:0000313" key="2">
    <source>
        <dbReference type="Proteomes" id="UP000886796"/>
    </source>
</evidence>
<comment type="caution">
    <text evidence="1">The sequence shown here is derived from an EMBL/GenBank/DDBJ whole genome shotgun (WGS) entry which is preliminary data.</text>
</comment>
<dbReference type="EMBL" id="DVFK01000110">
    <property type="protein sequence ID" value="HIQ68454.1"/>
    <property type="molecule type" value="Genomic_DNA"/>
</dbReference>
<name>A0A9D0Z3T5_9FIRM</name>
<dbReference type="Gene3D" id="3.20.20.140">
    <property type="entry name" value="Metal-dependent hydrolases"/>
    <property type="match status" value="1"/>
</dbReference>
<accession>A0A9D0Z3T5</accession>
<dbReference type="Proteomes" id="UP000886796">
    <property type="component" value="Unassembled WGS sequence"/>
</dbReference>
<reference evidence="1" key="2">
    <citation type="journal article" date="2021" name="PeerJ">
        <title>Extensive microbial diversity within the chicken gut microbiome revealed by metagenomics and culture.</title>
        <authorList>
            <person name="Gilroy R."/>
            <person name="Ravi A."/>
            <person name="Getino M."/>
            <person name="Pursley I."/>
            <person name="Horton D.L."/>
            <person name="Alikhan N.F."/>
            <person name="Baker D."/>
            <person name="Gharbi K."/>
            <person name="Hall N."/>
            <person name="Watson M."/>
            <person name="Adriaenssens E.M."/>
            <person name="Foster-Nyarko E."/>
            <person name="Jarju S."/>
            <person name="Secka A."/>
            <person name="Antonio M."/>
            <person name="Oren A."/>
            <person name="Chaudhuri R.R."/>
            <person name="La Ragione R."/>
            <person name="Hildebrand F."/>
            <person name="Pallen M.J."/>
        </authorList>
    </citation>
    <scope>NUCLEOTIDE SEQUENCE</scope>
    <source>
        <strain evidence="1">13361</strain>
    </source>
</reference>
<dbReference type="InterPro" id="IPR051781">
    <property type="entry name" value="Metallo-dep_Hydrolase"/>
</dbReference>
<reference evidence="1" key="1">
    <citation type="submission" date="2020-10" db="EMBL/GenBank/DDBJ databases">
        <authorList>
            <person name="Gilroy R."/>
        </authorList>
    </citation>
    <scope>NUCLEOTIDE SEQUENCE</scope>
    <source>
        <strain evidence="1">13361</strain>
    </source>
</reference>
<dbReference type="PANTHER" id="PTHR43135:SF3">
    <property type="entry name" value="ALPHA-D-RIBOSE 1-METHYLPHOSPHONATE 5-TRIPHOSPHATE DIPHOSPHATASE"/>
    <property type="match status" value="1"/>
</dbReference>
<organism evidence="1 2">
    <name type="scientific">Candidatus Faecousia excrementigallinarum</name>
    <dbReference type="NCBI Taxonomy" id="2840806"/>
    <lineage>
        <taxon>Bacteria</taxon>
        <taxon>Bacillati</taxon>
        <taxon>Bacillota</taxon>
        <taxon>Clostridia</taxon>
        <taxon>Eubacteriales</taxon>
        <taxon>Oscillospiraceae</taxon>
        <taxon>Faecousia</taxon>
    </lineage>
</organism>
<dbReference type="AlphaFoldDB" id="A0A9D0Z3T5"/>
<gene>
    <name evidence="1" type="ORF">IAB74_08115</name>
</gene>